<evidence type="ECO:0000256" key="3">
    <source>
        <dbReference type="ARBA" id="ARBA00022692"/>
    </source>
</evidence>
<dbReference type="Gene3D" id="1.20.5.340">
    <property type="match status" value="1"/>
</dbReference>
<evidence type="ECO:0000256" key="4">
    <source>
        <dbReference type="ARBA" id="ARBA00022989"/>
    </source>
</evidence>
<evidence type="ECO:0000256" key="1">
    <source>
        <dbReference type="ARBA" id="ARBA00004173"/>
    </source>
</evidence>
<keyword evidence="7" id="KW-0472">Membrane</keyword>
<evidence type="ECO:0000256" key="5">
    <source>
        <dbReference type="ARBA" id="ARBA00023054"/>
    </source>
</evidence>
<comment type="subcellular location">
    <subcellularLocation>
        <location evidence="2">Membrane</location>
    </subcellularLocation>
    <subcellularLocation>
        <location evidence="1">Mitochondrion</location>
    </subcellularLocation>
</comment>
<evidence type="ECO:0000313" key="10">
    <source>
        <dbReference type="EMBL" id="KIP12808.1"/>
    </source>
</evidence>
<keyword evidence="5 8" id="KW-0175">Coiled coil</keyword>
<dbReference type="Pfam" id="PF07798">
    <property type="entry name" value="CCDC90-like"/>
    <property type="match status" value="1"/>
</dbReference>
<evidence type="ECO:0000256" key="6">
    <source>
        <dbReference type="ARBA" id="ARBA00023128"/>
    </source>
</evidence>
<accession>A0A0C3PXH1</accession>
<keyword evidence="4" id="KW-1133">Transmembrane helix</keyword>
<dbReference type="Proteomes" id="UP000053257">
    <property type="component" value="Unassembled WGS sequence"/>
</dbReference>
<organism evidence="10 11">
    <name type="scientific">Phlebiopsis gigantea (strain 11061_1 CR5-6)</name>
    <name type="common">White-rot fungus</name>
    <name type="synonym">Peniophora gigantea</name>
    <dbReference type="NCBI Taxonomy" id="745531"/>
    <lineage>
        <taxon>Eukaryota</taxon>
        <taxon>Fungi</taxon>
        <taxon>Dikarya</taxon>
        <taxon>Basidiomycota</taxon>
        <taxon>Agaricomycotina</taxon>
        <taxon>Agaricomycetes</taxon>
        <taxon>Polyporales</taxon>
        <taxon>Phanerochaetaceae</taxon>
        <taxon>Phlebiopsis</taxon>
    </lineage>
</organism>
<dbReference type="GO" id="GO:0005739">
    <property type="term" value="C:mitochondrion"/>
    <property type="evidence" value="ECO:0007669"/>
    <property type="project" value="UniProtKB-SubCell"/>
</dbReference>
<evidence type="ECO:0000313" key="11">
    <source>
        <dbReference type="Proteomes" id="UP000053257"/>
    </source>
</evidence>
<evidence type="ECO:0000256" key="9">
    <source>
        <dbReference type="SAM" id="MobiDB-lite"/>
    </source>
</evidence>
<protein>
    <recommendedName>
        <fullName evidence="12">DUF1640 domain-containing protein</fullName>
    </recommendedName>
</protein>
<dbReference type="AlphaFoldDB" id="A0A0C3PXH1"/>
<feature type="coiled-coil region" evidence="8">
    <location>
        <begin position="116"/>
        <end position="151"/>
    </location>
</feature>
<dbReference type="EMBL" id="KN840438">
    <property type="protein sequence ID" value="KIP12808.1"/>
    <property type="molecule type" value="Genomic_DNA"/>
</dbReference>
<keyword evidence="11" id="KW-1185">Reference proteome</keyword>
<sequence>MPSPRSQPVGTGNSSNPPFDTYRFFAELEKTFATSTARSLMRATRALLVDRTGRVRHEGLTVKDLESQAYLFKAALSELRTELTMLTRNESATMRSASTALRRDVDALGVRMKEDIANLKHEIQMEVENRKNETKDEMKQIDIQIESVLNKSLVSLGELRTTIEEVRWDNMRKSVAALSAFLILIMVSMELLSTKQKKEPKRPPPPELVPVDGESLQYVT</sequence>
<dbReference type="PANTHER" id="PTHR14360:SF12">
    <property type="entry name" value="MOZ PROTEIN REPRESENTS A CHROMATIN-ASSOCIATED ACETYLTRANSFERASE"/>
    <property type="match status" value="1"/>
</dbReference>
<proteinExistence type="predicted"/>
<dbReference type="PANTHER" id="PTHR14360">
    <property type="entry name" value="PROTEIN FMP32, MITOCHONDRIAL"/>
    <property type="match status" value="1"/>
</dbReference>
<evidence type="ECO:0000256" key="8">
    <source>
        <dbReference type="SAM" id="Coils"/>
    </source>
</evidence>
<gene>
    <name evidence="10" type="ORF">PHLGIDRAFT_61502</name>
</gene>
<keyword evidence="6" id="KW-0496">Mitochondrion</keyword>
<dbReference type="STRING" id="745531.A0A0C3PXH1"/>
<dbReference type="InterPro" id="IPR024461">
    <property type="entry name" value="CCDC90-like"/>
</dbReference>
<dbReference type="HOGENOM" id="CLU_063518_2_0_1"/>
<evidence type="ECO:0000256" key="2">
    <source>
        <dbReference type="ARBA" id="ARBA00004370"/>
    </source>
</evidence>
<feature type="region of interest" description="Disordered" evidence="9">
    <location>
        <begin position="195"/>
        <end position="220"/>
    </location>
</feature>
<dbReference type="OrthoDB" id="1552at2759"/>
<keyword evidence="3" id="KW-0812">Transmembrane</keyword>
<dbReference type="GO" id="GO:0016020">
    <property type="term" value="C:membrane"/>
    <property type="evidence" value="ECO:0007669"/>
    <property type="project" value="UniProtKB-SubCell"/>
</dbReference>
<evidence type="ECO:0000256" key="7">
    <source>
        <dbReference type="ARBA" id="ARBA00023136"/>
    </source>
</evidence>
<name>A0A0C3PXH1_PHLG1</name>
<evidence type="ECO:0008006" key="12">
    <source>
        <dbReference type="Google" id="ProtNLM"/>
    </source>
</evidence>
<reference evidence="10 11" key="1">
    <citation type="journal article" date="2014" name="PLoS Genet.">
        <title>Analysis of the Phlebiopsis gigantea genome, transcriptome and secretome provides insight into its pioneer colonization strategies of wood.</title>
        <authorList>
            <person name="Hori C."/>
            <person name="Ishida T."/>
            <person name="Igarashi K."/>
            <person name="Samejima M."/>
            <person name="Suzuki H."/>
            <person name="Master E."/>
            <person name="Ferreira P."/>
            <person name="Ruiz-Duenas F.J."/>
            <person name="Held B."/>
            <person name="Canessa P."/>
            <person name="Larrondo L.F."/>
            <person name="Schmoll M."/>
            <person name="Druzhinina I.S."/>
            <person name="Kubicek C.P."/>
            <person name="Gaskell J.A."/>
            <person name="Kersten P."/>
            <person name="St John F."/>
            <person name="Glasner J."/>
            <person name="Sabat G."/>
            <person name="Splinter BonDurant S."/>
            <person name="Syed K."/>
            <person name="Yadav J."/>
            <person name="Mgbeahuruike A.C."/>
            <person name="Kovalchuk A."/>
            <person name="Asiegbu F.O."/>
            <person name="Lackner G."/>
            <person name="Hoffmeister D."/>
            <person name="Rencoret J."/>
            <person name="Gutierrez A."/>
            <person name="Sun H."/>
            <person name="Lindquist E."/>
            <person name="Barry K."/>
            <person name="Riley R."/>
            <person name="Grigoriev I.V."/>
            <person name="Henrissat B."/>
            <person name="Kues U."/>
            <person name="Berka R.M."/>
            <person name="Martinez A.T."/>
            <person name="Covert S.F."/>
            <person name="Blanchette R.A."/>
            <person name="Cullen D."/>
        </authorList>
    </citation>
    <scope>NUCLEOTIDE SEQUENCE [LARGE SCALE GENOMIC DNA]</scope>
    <source>
        <strain evidence="10 11">11061_1 CR5-6</strain>
    </source>
</reference>